<accession>A0A1J4K4B0</accession>
<dbReference type="GeneID" id="94839633"/>
<proteinExistence type="predicted"/>
<dbReference type="RefSeq" id="XP_068358938.1">
    <property type="nucleotide sequence ID" value="XM_068504929.1"/>
</dbReference>
<protein>
    <submittedName>
        <fullName evidence="3">Uncharacterized protein</fullName>
    </submittedName>
</protein>
<sequence>MTETQTPPFPQECVVKWDSIYFQIKENCRNGLYDRELPNKSKKGSESSNSPPKTVRDSIEEHCYRIQWLLHKNDFSKIQTIYAHDFFELQANLFQGNFAQMLKPYKKMFYDYKIKLQLLPTEELSNSDKDRVSSFYTALIAAYDYYKLDSPHKSFCTLTNLNFSAGTFSSIIFKMMNRDSIRNELYELLLQINNSLTQLKLLLDKIHALENIHSEIGKLHYDLVSYLKNTVHYQMERYQKLNDEYKELERQLQSLESGKKA</sequence>
<feature type="coiled-coil region" evidence="1">
    <location>
        <begin position="231"/>
        <end position="258"/>
    </location>
</feature>
<organism evidence="3 4">
    <name type="scientific">Tritrichomonas foetus</name>
    <dbReference type="NCBI Taxonomy" id="1144522"/>
    <lineage>
        <taxon>Eukaryota</taxon>
        <taxon>Metamonada</taxon>
        <taxon>Parabasalia</taxon>
        <taxon>Tritrichomonadida</taxon>
        <taxon>Tritrichomonadidae</taxon>
        <taxon>Tritrichomonas</taxon>
    </lineage>
</organism>
<evidence type="ECO:0000256" key="1">
    <source>
        <dbReference type="SAM" id="Coils"/>
    </source>
</evidence>
<gene>
    <name evidence="3" type="ORF">TRFO_26410</name>
</gene>
<dbReference type="EMBL" id="MLAK01000746">
    <property type="protein sequence ID" value="OHT05802.1"/>
    <property type="molecule type" value="Genomic_DNA"/>
</dbReference>
<dbReference type="VEuPathDB" id="TrichDB:TRFO_26410"/>
<feature type="region of interest" description="Disordered" evidence="2">
    <location>
        <begin position="35"/>
        <end position="56"/>
    </location>
</feature>
<evidence type="ECO:0000313" key="4">
    <source>
        <dbReference type="Proteomes" id="UP000179807"/>
    </source>
</evidence>
<keyword evidence="4" id="KW-1185">Reference proteome</keyword>
<evidence type="ECO:0000256" key="2">
    <source>
        <dbReference type="SAM" id="MobiDB-lite"/>
    </source>
</evidence>
<name>A0A1J4K4B0_9EUKA</name>
<dbReference type="Proteomes" id="UP000179807">
    <property type="component" value="Unassembled WGS sequence"/>
</dbReference>
<evidence type="ECO:0000313" key="3">
    <source>
        <dbReference type="EMBL" id="OHT05802.1"/>
    </source>
</evidence>
<reference evidence="3" key="1">
    <citation type="submission" date="2016-10" db="EMBL/GenBank/DDBJ databases">
        <authorList>
            <person name="Benchimol M."/>
            <person name="Almeida L.G."/>
            <person name="Vasconcelos A.T."/>
            <person name="Perreira-Neves A."/>
            <person name="Rosa I.A."/>
            <person name="Tasca T."/>
            <person name="Bogo M.R."/>
            <person name="de Souza W."/>
        </authorList>
    </citation>
    <scope>NUCLEOTIDE SEQUENCE [LARGE SCALE GENOMIC DNA]</scope>
    <source>
        <strain evidence="3">K</strain>
    </source>
</reference>
<dbReference type="AlphaFoldDB" id="A0A1J4K4B0"/>
<keyword evidence="1" id="KW-0175">Coiled coil</keyword>
<feature type="compositionally biased region" description="Basic and acidic residues" evidence="2">
    <location>
        <begin position="35"/>
        <end position="45"/>
    </location>
</feature>
<comment type="caution">
    <text evidence="3">The sequence shown here is derived from an EMBL/GenBank/DDBJ whole genome shotgun (WGS) entry which is preliminary data.</text>
</comment>